<evidence type="ECO:0000313" key="1">
    <source>
        <dbReference type="EMBL" id="WOJ94294.1"/>
    </source>
</evidence>
<dbReference type="Gene3D" id="1.10.390.10">
    <property type="entry name" value="Neutral Protease Domain 2"/>
    <property type="match status" value="1"/>
</dbReference>
<sequence length="254" mass="29040">MTLMLWGVPAHSALVWHWEDPFTQPEREKLGEWLDRTHAALVAYAGVLPFDVHLYMHRREGAKEPVPWANTWRNKEQALHFYVNPDFSTEAFMSDWTAPHEFAHLLLPYLGSRNAWFAEGFASYVQHSIMVELGVITPAEALARRDKKMRAAVDSLRGADRPLPDSMPSLRAEGSYPTFYWGGAVYFERVDARLQRNNQSLRAVLSDYLSCCRSQGRSLSTLMSHWDALSDSTIFSQELEVMRRVDGVPARPSL</sequence>
<keyword evidence="2" id="KW-1185">Reference proteome</keyword>
<dbReference type="Proteomes" id="UP001626537">
    <property type="component" value="Chromosome"/>
</dbReference>
<name>A0ABZ0I6U8_9GAMM</name>
<proteinExistence type="predicted"/>
<organism evidence="1 2">
    <name type="scientific">Congregibacter variabilis</name>
    <dbReference type="NCBI Taxonomy" id="3081200"/>
    <lineage>
        <taxon>Bacteria</taxon>
        <taxon>Pseudomonadati</taxon>
        <taxon>Pseudomonadota</taxon>
        <taxon>Gammaproteobacteria</taxon>
        <taxon>Cellvibrionales</taxon>
        <taxon>Halieaceae</taxon>
        <taxon>Congregibacter</taxon>
    </lineage>
</organism>
<protein>
    <recommendedName>
        <fullName evidence="3">Peptidase M61 catalytic domain-containing protein</fullName>
    </recommendedName>
</protein>
<dbReference type="RefSeq" id="WP_407348929.1">
    <property type="nucleotide sequence ID" value="NZ_CP136864.1"/>
</dbReference>
<evidence type="ECO:0000313" key="2">
    <source>
        <dbReference type="Proteomes" id="UP001626537"/>
    </source>
</evidence>
<accession>A0ABZ0I6U8</accession>
<evidence type="ECO:0008006" key="3">
    <source>
        <dbReference type="Google" id="ProtNLM"/>
    </source>
</evidence>
<reference evidence="1 2" key="1">
    <citation type="submission" date="2023-10" db="EMBL/GenBank/DDBJ databases">
        <title>Two novel species belonging to the OM43/NOR5 clade.</title>
        <authorList>
            <person name="Park M."/>
        </authorList>
    </citation>
    <scope>NUCLEOTIDE SEQUENCE [LARGE SCALE GENOMIC DNA]</scope>
    <source>
        <strain evidence="1 2">IMCC43200</strain>
    </source>
</reference>
<gene>
    <name evidence="1" type="ORF">R0135_03810</name>
</gene>
<dbReference type="InterPro" id="IPR027268">
    <property type="entry name" value="Peptidase_M4/M1_CTD_sf"/>
</dbReference>
<dbReference type="EMBL" id="CP136864">
    <property type="protein sequence ID" value="WOJ94294.1"/>
    <property type="molecule type" value="Genomic_DNA"/>
</dbReference>